<dbReference type="Proteomes" id="UP000243859">
    <property type="component" value="Unassembled WGS sequence"/>
</dbReference>
<evidence type="ECO:0000259" key="1">
    <source>
        <dbReference type="PROSITE" id="PS50234"/>
    </source>
</evidence>
<dbReference type="PROSITE" id="PS50817">
    <property type="entry name" value="INTEIN_N_TER"/>
    <property type="match status" value="1"/>
</dbReference>
<dbReference type="InterPro" id="IPR002035">
    <property type="entry name" value="VWF_A"/>
</dbReference>
<dbReference type="SMART" id="SM00327">
    <property type="entry name" value="VWA"/>
    <property type="match status" value="1"/>
</dbReference>
<sequence length="524" mass="56042">MSCPPDPNNPTNVYTASGTINGETATTQTTLPTYADDTLEFSHDITTAGLTQDINVALVIDVSGSTANSSGSDVDGDGDIDTFLEAQQIAAKALFQQFIDAGYDPDEIEFTVVTYASGSTVVGTYTLNDQAAFETAIDGLVASGATNFESPLQSVISEWESTTTDGTADNNPESEVTDQDTNLVVFLSDGYVNSGGTYDDEASTLQTQFNAQISAIGVGANSSIDDLNIMDNTGGAEKVTDAAGLIDAINTPPPMPDLDYVEVVLTYPDGSTQVVTYPAGAPPITSTALGYSIDCQSIPLAYLPPAGSNITVEVKTYFEDGTLILSTGSIEVSYQPCFVMGTLILTLRGEVPVEDLRQGDMVVTMDKGPMPIRWIGASRVHARGIFAPIRIKAGTLENKRDLLVSPQHRMMLRGWRAELMFGESEVLVSAKSLVNDSTIRSAPADTVVYYHILFDSHQIVYAEGAPSESFFPGDIALDGMASQTRAEIFRLFPALATDRRSYGSLVRASLRDYEARALKEVLLH</sequence>
<comment type="caution">
    <text evidence="2">The sequence shown here is derived from an EMBL/GenBank/DDBJ whole genome shotgun (WGS) entry which is preliminary data.</text>
</comment>
<dbReference type="InterPro" id="IPR036844">
    <property type="entry name" value="Hint_dom_sf"/>
</dbReference>
<reference evidence="2 3" key="1">
    <citation type="submission" date="2018-04" db="EMBL/GenBank/DDBJ databases">
        <title>Genomic Encyclopedia of Archaeal and Bacterial Type Strains, Phase II (KMG-II): from individual species to whole genera.</title>
        <authorList>
            <person name="Goeker M."/>
        </authorList>
    </citation>
    <scope>NUCLEOTIDE SEQUENCE [LARGE SCALE GENOMIC DNA]</scope>
    <source>
        <strain evidence="2 3">DSM 18064</strain>
    </source>
</reference>
<proteinExistence type="predicted"/>
<dbReference type="AlphaFoldDB" id="A0A2T5BNW4"/>
<dbReference type="Pfam" id="PF13403">
    <property type="entry name" value="Hint_2"/>
    <property type="match status" value="1"/>
</dbReference>
<keyword evidence="3" id="KW-1185">Reference proteome</keyword>
<dbReference type="Gene3D" id="2.170.16.10">
    <property type="entry name" value="Hedgehog/Intein (Hint) domain"/>
    <property type="match status" value="1"/>
</dbReference>
<accession>A0A2T5BNW4</accession>
<dbReference type="CDD" id="cd00198">
    <property type="entry name" value="vWFA"/>
    <property type="match status" value="1"/>
</dbReference>
<dbReference type="InterPro" id="IPR028992">
    <property type="entry name" value="Hedgehog/Intein_dom"/>
</dbReference>
<dbReference type="SUPFAM" id="SSF51294">
    <property type="entry name" value="Hedgehog/intein (Hint) domain"/>
    <property type="match status" value="1"/>
</dbReference>
<evidence type="ECO:0000313" key="2">
    <source>
        <dbReference type="EMBL" id="PTN00670.1"/>
    </source>
</evidence>
<dbReference type="OrthoDB" id="6305173at2"/>
<feature type="domain" description="VWFA" evidence="1">
    <location>
        <begin position="55"/>
        <end position="264"/>
    </location>
</feature>
<dbReference type="Pfam" id="PF13519">
    <property type="entry name" value="VWA_2"/>
    <property type="match status" value="1"/>
</dbReference>
<gene>
    <name evidence="2" type="ORF">C8N32_12614</name>
</gene>
<dbReference type="InterPro" id="IPR036465">
    <property type="entry name" value="vWFA_dom_sf"/>
</dbReference>
<dbReference type="Gene3D" id="3.40.50.410">
    <property type="entry name" value="von Willebrand factor, type A domain"/>
    <property type="match status" value="1"/>
</dbReference>
<dbReference type="InterPro" id="IPR006141">
    <property type="entry name" value="Intein_N"/>
</dbReference>
<name>A0A2T5BNW4_9RHOB</name>
<dbReference type="GO" id="GO:0016539">
    <property type="term" value="P:intein-mediated protein splicing"/>
    <property type="evidence" value="ECO:0007669"/>
    <property type="project" value="InterPro"/>
</dbReference>
<protein>
    <submittedName>
        <fullName evidence="2">von Willebrand factor type A domain-containing protein</fullName>
    </submittedName>
</protein>
<dbReference type="EMBL" id="QAAA01000026">
    <property type="protein sequence ID" value="PTN00670.1"/>
    <property type="molecule type" value="Genomic_DNA"/>
</dbReference>
<dbReference type="SUPFAM" id="SSF53300">
    <property type="entry name" value="vWA-like"/>
    <property type="match status" value="1"/>
</dbReference>
<organism evidence="2 3">
    <name type="scientific">Rhodovulum imhoffii</name>
    <dbReference type="NCBI Taxonomy" id="365340"/>
    <lineage>
        <taxon>Bacteria</taxon>
        <taxon>Pseudomonadati</taxon>
        <taxon>Pseudomonadota</taxon>
        <taxon>Alphaproteobacteria</taxon>
        <taxon>Rhodobacterales</taxon>
        <taxon>Paracoccaceae</taxon>
        <taxon>Rhodovulum</taxon>
    </lineage>
</organism>
<evidence type="ECO:0000313" key="3">
    <source>
        <dbReference type="Proteomes" id="UP000243859"/>
    </source>
</evidence>
<dbReference type="PROSITE" id="PS50234">
    <property type="entry name" value="VWFA"/>
    <property type="match status" value="1"/>
</dbReference>